<accession>A0A6J4I9R0</accession>
<dbReference type="PRINTS" id="PR00625">
    <property type="entry name" value="JDOMAIN"/>
</dbReference>
<sequence length="180" mass="20535">MPGCEAAGEYRAPKSRMTLNEYRWFCLPHVRDYNASWDYYKGMGPNEIEANLRHDTAWQRPTWPLGRLGGSHRRLSPEFLRDPLGLLYATPLHAKRTKPEARPQAPPELRAALDVLGLEWPLDQPTLRARYHELAKQLHPDANGGDRGAEDRLKDVNRAYSLLRQRAGASRFEAAPAEAR</sequence>
<dbReference type="InterPro" id="IPR036869">
    <property type="entry name" value="J_dom_sf"/>
</dbReference>
<dbReference type="Gene3D" id="1.10.287.110">
    <property type="entry name" value="DnaJ domain"/>
    <property type="match status" value="1"/>
</dbReference>
<dbReference type="CDD" id="cd06257">
    <property type="entry name" value="DnaJ"/>
    <property type="match status" value="1"/>
</dbReference>
<feature type="domain" description="J" evidence="1">
    <location>
        <begin position="111"/>
        <end position="180"/>
    </location>
</feature>
<gene>
    <name evidence="2" type="ORF">AVDCRST_MAG27-1595</name>
</gene>
<evidence type="ECO:0000259" key="1">
    <source>
        <dbReference type="PROSITE" id="PS50076"/>
    </source>
</evidence>
<reference evidence="2" key="1">
    <citation type="submission" date="2020-02" db="EMBL/GenBank/DDBJ databases">
        <authorList>
            <person name="Meier V. D."/>
        </authorList>
    </citation>
    <scope>NUCLEOTIDE SEQUENCE</scope>
    <source>
        <strain evidence="2">AVDCRST_MAG27</strain>
    </source>
</reference>
<name>A0A6J4I9R0_9PROT</name>
<dbReference type="SUPFAM" id="SSF46565">
    <property type="entry name" value="Chaperone J-domain"/>
    <property type="match status" value="1"/>
</dbReference>
<dbReference type="PROSITE" id="PS50076">
    <property type="entry name" value="DNAJ_2"/>
    <property type="match status" value="1"/>
</dbReference>
<dbReference type="AlphaFoldDB" id="A0A6J4I9R0"/>
<dbReference type="EMBL" id="CADCTD010000067">
    <property type="protein sequence ID" value="CAA9244271.1"/>
    <property type="molecule type" value="Genomic_DNA"/>
</dbReference>
<protein>
    <submittedName>
        <fullName evidence="2">FIG003437: hypothetical with DnaJ-like domain</fullName>
    </submittedName>
</protein>
<dbReference type="InterPro" id="IPR001623">
    <property type="entry name" value="DnaJ_domain"/>
</dbReference>
<evidence type="ECO:0000313" key="2">
    <source>
        <dbReference type="EMBL" id="CAA9244271.1"/>
    </source>
</evidence>
<dbReference type="SMART" id="SM00271">
    <property type="entry name" value="DnaJ"/>
    <property type="match status" value="1"/>
</dbReference>
<organism evidence="2">
    <name type="scientific">uncultured Craurococcus sp</name>
    <dbReference type="NCBI Taxonomy" id="1135998"/>
    <lineage>
        <taxon>Bacteria</taxon>
        <taxon>Pseudomonadati</taxon>
        <taxon>Pseudomonadota</taxon>
        <taxon>Alphaproteobacteria</taxon>
        <taxon>Acetobacterales</taxon>
        <taxon>Acetobacteraceae</taxon>
        <taxon>Craurococcus</taxon>
        <taxon>environmental samples</taxon>
    </lineage>
</organism>
<dbReference type="Pfam" id="PF00226">
    <property type="entry name" value="DnaJ"/>
    <property type="match status" value="1"/>
</dbReference>
<proteinExistence type="predicted"/>